<proteinExistence type="predicted"/>
<dbReference type="AlphaFoldDB" id="I4ANK5"/>
<name>I4ANK5_BERLS</name>
<protein>
    <submittedName>
        <fullName evidence="1">Uncharacterized protein</fullName>
    </submittedName>
</protein>
<dbReference type="RefSeq" id="WP_014798970.1">
    <property type="nucleotide sequence ID" value="NC_018018.1"/>
</dbReference>
<keyword evidence="2" id="KW-1185">Reference proteome</keyword>
<dbReference type="EMBL" id="CP003345">
    <property type="protein sequence ID" value="AFM05540.1"/>
    <property type="molecule type" value="Genomic_DNA"/>
</dbReference>
<accession>I4ANK5</accession>
<dbReference type="KEGG" id="fli:Fleli_3208"/>
<evidence type="ECO:0000313" key="1">
    <source>
        <dbReference type="EMBL" id="AFM05540.1"/>
    </source>
</evidence>
<evidence type="ECO:0000313" key="2">
    <source>
        <dbReference type="Proteomes" id="UP000006054"/>
    </source>
</evidence>
<dbReference type="STRING" id="880071.Fleli_3208"/>
<reference evidence="2" key="1">
    <citation type="submission" date="2012-06" db="EMBL/GenBank/DDBJ databases">
        <title>The complete genome of Flexibacter litoralis DSM 6794.</title>
        <authorList>
            <person name="Lucas S."/>
            <person name="Copeland A."/>
            <person name="Lapidus A."/>
            <person name="Glavina del Rio T."/>
            <person name="Dalin E."/>
            <person name="Tice H."/>
            <person name="Bruce D."/>
            <person name="Goodwin L."/>
            <person name="Pitluck S."/>
            <person name="Peters L."/>
            <person name="Ovchinnikova G."/>
            <person name="Lu M."/>
            <person name="Kyrpides N."/>
            <person name="Mavromatis K."/>
            <person name="Ivanova N."/>
            <person name="Brettin T."/>
            <person name="Detter J.C."/>
            <person name="Han C."/>
            <person name="Larimer F."/>
            <person name="Land M."/>
            <person name="Hauser L."/>
            <person name="Markowitz V."/>
            <person name="Cheng J.-F."/>
            <person name="Hugenholtz P."/>
            <person name="Woyke T."/>
            <person name="Wu D."/>
            <person name="Spring S."/>
            <person name="Lang E."/>
            <person name="Kopitz M."/>
            <person name="Brambilla E."/>
            <person name="Klenk H.-P."/>
            <person name="Eisen J.A."/>
        </authorList>
    </citation>
    <scope>NUCLEOTIDE SEQUENCE [LARGE SCALE GENOMIC DNA]</scope>
    <source>
        <strain evidence="2">ATCC 23117 / DSM 6794 / NBRC 15988 / NCIMB 1366 / Sio-4</strain>
    </source>
</reference>
<dbReference type="Proteomes" id="UP000006054">
    <property type="component" value="Chromosome"/>
</dbReference>
<dbReference type="HOGENOM" id="CLU_2105363_0_0_10"/>
<organism evidence="1 2">
    <name type="scientific">Bernardetia litoralis (strain ATCC 23117 / DSM 6794 / NBRC 15988 / NCIMB 1366 / Fx l1 / Sio-4)</name>
    <name type="common">Flexibacter litoralis</name>
    <dbReference type="NCBI Taxonomy" id="880071"/>
    <lineage>
        <taxon>Bacteria</taxon>
        <taxon>Pseudomonadati</taxon>
        <taxon>Bacteroidota</taxon>
        <taxon>Cytophagia</taxon>
        <taxon>Cytophagales</taxon>
        <taxon>Bernardetiaceae</taxon>
        <taxon>Bernardetia</taxon>
    </lineage>
</organism>
<sequence length="115" mass="14064">MSKEEVRETLKKEIFILNKYDKSHKAEINQVEELNEYYLVNVVILKRQDDAQVYGSGQMYAIDKKNKKYYVLHPMYDSEMIDYIIKRGRKRFFSRIKQMIIDAYHNRLSPYYEKH</sequence>
<gene>
    <name evidence="1" type="ordered locus">Fleli_3208</name>
</gene>